<dbReference type="AlphaFoldDB" id="I5CAD7"/>
<keyword evidence="2" id="KW-1185">Reference proteome</keyword>
<accession>I5CAD7</accession>
<reference evidence="1 2" key="1">
    <citation type="submission" date="2012-05" db="EMBL/GenBank/DDBJ databases">
        <title>Genome sequence of Nitritalea halalkaliphila LW7.</title>
        <authorList>
            <person name="Jangir P.K."/>
            <person name="Singh A."/>
            <person name="Shivaji S."/>
            <person name="Sharma R."/>
        </authorList>
    </citation>
    <scope>NUCLEOTIDE SEQUENCE [LARGE SCALE GENOMIC DNA]</scope>
    <source>
        <strain evidence="1 2">LW7</strain>
    </source>
</reference>
<dbReference type="EMBL" id="AJYA01000002">
    <property type="protein sequence ID" value="EIM78789.1"/>
    <property type="molecule type" value="Genomic_DNA"/>
</dbReference>
<dbReference type="STRING" id="1189621.A3SI_01996"/>
<evidence type="ECO:0000313" key="1">
    <source>
        <dbReference type="EMBL" id="EIM78789.1"/>
    </source>
</evidence>
<name>I5CAD7_9BACT</name>
<comment type="caution">
    <text evidence="1">The sequence shown here is derived from an EMBL/GenBank/DDBJ whole genome shotgun (WGS) entry which is preliminary data.</text>
</comment>
<protein>
    <submittedName>
        <fullName evidence="1">NusB antitermination factor</fullName>
    </submittedName>
</protein>
<sequence length="92" mass="10677">MHPGALNLSRNRILGQIQRDVLYRSALTRLDVDLEEISLDIKDWFRTYVKPDEAYQAYIALEETDVEKDLGILVAFAEENSFQSGAYHRVFK</sequence>
<organism evidence="1 2">
    <name type="scientific">Nitritalea halalkaliphila LW7</name>
    <dbReference type="NCBI Taxonomy" id="1189621"/>
    <lineage>
        <taxon>Bacteria</taxon>
        <taxon>Pseudomonadati</taxon>
        <taxon>Bacteroidota</taxon>
        <taxon>Cytophagia</taxon>
        <taxon>Cytophagales</taxon>
        <taxon>Cyclobacteriaceae</taxon>
        <taxon>Nitritalea</taxon>
    </lineage>
</organism>
<evidence type="ECO:0000313" key="2">
    <source>
        <dbReference type="Proteomes" id="UP000005551"/>
    </source>
</evidence>
<gene>
    <name evidence="1" type="ORF">A3SI_01996</name>
</gene>
<dbReference type="Proteomes" id="UP000005551">
    <property type="component" value="Unassembled WGS sequence"/>
</dbReference>
<proteinExistence type="predicted"/>